<proteinExistence type="predicted"/>
<evidence type="ECO:0000313" key="1">
    <source>
        <dbReference type="EMBL" id="KAL1238405.1"/>
    </source>
</evidence>
<gene>
    <name evidence="1" type="ORF">TSPI_00547</name>
</gene>
<dbReference type="Proteomes" id="UP001558632">
    <property type="component" value="Unassembled WGS sequence"/>
</dbReference>
<dbReference type="PROSITE" id="PS51257">
    <property type="entry name" value="PROKAR_LIPOPROTEIN"/>
    <property type="match status" value="1"/>
</dbReference>
<comment type="caution">
    <text evidence="1">The sequence shown here is derived from an EMBL/GenBank/DDBJ whole genome shotgun (WGS) entry which is preliminary data.</text>
</comment>
<evidence type="ECO:0000313" key="2">
    <source>
        <dbReference type="Proteomes" id="UP001558632"/>
    </source>
</evidence>
<name>A0ABR3KHG8_TRISP</name>
<sequence>MKALFNIKKAVMLCFGFHLLLFPFTYACNFCCKLVLNGFVGQYHFRPMVNFTDEQLSTLLTSANQNSSSCHICNG</sequence>
<protein>
    <submittedName>
        <fullName evidence="1">Sodium channel</fullName>
    </submittedName>
</protein>
<accession>A0ABR3KHG8</accession>
<dbReference type="EMBL" id="JBEUSY010000318">
    <property type="protein sequence ID" value="KAL1238405.1"/>
    <property type="molecule type" value="Genomic_DNA"/>
</dbReference>
<keyword evidence="2" id="KW-1185">Reference proteome</keyword>
<keyword evidence="1" id="KW-0407">Ion channel</keyword>
<reference evidence="1 2" key="1">
    <citation type="submission" date="2024-07" db="EMBL/GenBank/DDBJ databases">
        <title>Enhanced genomic and transcriptomic resources for Trichinella pseudospiralis and T. spiralis underpin the discovery of pronounced molecular differences between stages and species.</title>
        <authorList>
            <person name="Pasi K.K."/>
            <person name="La Rosa G."/>
            <person name="Gomez-Morales M.A."/>
            <person name="Tosini F."/>
            <person name="Sumanam S."/>
            <person name="Young N.D."/>
            <person name="Chang B.C."/>
            <person name="Robin G.B."/>
        </authorList>
    </citation>
    <scope>NUCLEOTIDE SEQUENCE [LARGE SCALE GENOMIC DNA]</scope>
    <source>
        <strain evidence="1">ISS534</strain>
    </source>
</reference>
<dbReference type="GO" id="GO:0034220">
    <property type="term" value="P:monoatomic ion transmembrane transport"/>
    <property type="evidence" value="ECO:0007669"/>
    <property type="project" value="UniProtKB-KW"/>
</dbReference>
<keyword evidence="1" id="KW-0406">Ion transport</keyword>
<organism evidence="1 2">
    <name type="scientific">Trichinella spiralis</name>
    <name type="common">Trichina worm</name>
    <dbReference type="NCBI Taxonomy" id="6334"/>
    <lineage>
        <taxon>Eukaryota</taxon>
        <taxon>Metazoa</taxon>
        <taxon>Ecdysozoa</taxon>
        <taxon>Nematoda</taxon>
        <taxon>Enoplea</taxon>
        <taxon>Dorylaimia</taxon>
        <taxon>Trichinellida</taxon>
        <taxon>Trichinellidae</taxon>
        <taxon>Trichinella</taxon>
    </lineage>
</organism>
<keyword evidence="1" id="KW-0813">Transport</keyword>